<evidence type="ECO:0000256" key="6">
    <source>
        <dbReference type="PIRSR" id="PIRSR000350-3"/>
    </source>
</evidence>
<keyword evidence="4" id="KW-0560">Oxidoreductase</keyword>
<sequence>MCALMPRPTRFDAIIIGSGQAGNPLATALANAGRKVAVIEKYLLGGSCINYGCSPVKALLASAERAHQVATAAEYGIRTSTPKPDFPAIIQRKDAIIQHKRDGVRANLTQEQSGITVLMGQAQFTSARTVRVRLNTGGEQDLTAPLIFINTGTRAAVPPIQGLVESGYLTNVDILDLKQLPEHLLILGGGYIGLEFGQMFRRFGSRVTIIDAAKNLLEREDDDVCQAMRQQLEADGVEFVLEAEVRRVSRNADAEYILTASTAASERRLRGSHLLVAVGREPNTDDLGLEAAGVQTDEKGYVLVNERLQTNVRGIYALGDAHPGPQFTHLAYDDYRVVRDNILHRKRRSAKARPLPYVVFTQPQLGRIGLSEKQARHEKIAYRVATMPVRVIGRAQETGLTAGFIKVLVDERQRLLGATVFCEQGGEIMSMLQLAMAGGLTCEELQNTVFAHPTWAEALNNLFVKLMKAG</sequence>
<dbReference type="InterPro" id="IPR001100">
    <property type="entry name" value="Pyr_nuc-diS_OxRdtase"/>
</dbReference>
<dbReference type="InterPro" id="IPR023753">
    <property type="entry name" value="FAD/NAD-binding_dom"/>
</dbReference>
<dbReference type="GO" id="GO:0003955">
    <property type="term" value="F:NAD(P)H dehydrogenase (quinone) activity"/>
    <property type="evidence" value="ECO:0007669"/>
    <property type="project" value="TreeGrafter"/>
</dbReference>
<dbReference type="PANTHER" id="PTHR43014:SF2">
    <property type="entry name" value="MERCURIC REDUCTASE"/>
    <property type="match status" value="1"/>
</dbReference>
<dbReference type="FunFam" id="3.30.390.30:FF:000001">
    <property type="entry name" value="Dihydrolipoyl dehydrogenase"/>
    <property type="match status" value="1"/>
</dbReference>
<dbReference type="SUPFAM" id="SSF55424">
    <property type="entry name" value="FAD/NAD-linked reductases, dimerisation (C-terminal) domain"/>
    <property type="match status" value="1"/>
</dbReference>
<comment type="cofactor">
    <cofactor evidence="6">
        <name>FAD</name>
        <dbReference type="ChEBI" id="CHEBI:57692"/>
    </cofactor>
    <text evidence="6">Binds 1 FAD per subunit.</text>
</comment>
<name>A0A3R9PB01_9BACT</name>
<feature type="binding site" evidence="6">
    <location>
        <position position="57"/>
    </location>
    <ligand>
        <name>FAD</name>
        <dbReference type="ChEBI" id="CHEBI:57692"/>
    </ligand>
</feature>
<dbReference type="Gene3D" id="3.50.50.60">
    <property type="entry name" value="FAD/NAD(P)-binding domain"/>
    <property type="match status" value="2"/>
</dbReference>
<evidence type="ECO:0000256" key="3">
    <source>
        <dbReference type="ARBA" id="ARBA00022827"/>
    </source>
</evidence>
<reference evidence="10 11" key="1">
    <citation type="submission" date="2018-12" db="EMBL/GenBank/DDBJ databases">
        <authorList>
            <person name="Feng G."/>
            <person name="Zhu H."/>
        </authorList>
    </citation>
    <scope>NUCLEOTIDE SEQUENCE [LARGE SCALE GENOMIC DNA]</scope>
    <source>
        <strain evidence="10 11">9PBR-2</strain>
    </source>
</reference>
<evidence type="ECO:0000259" key="8">
    <source>
        <dbReference type="Pfam" id="PF02852"/>
    </source>
</evidence>
<accession>A0A3R9PB01</accession>
<keyword evidence="6" id="KW-0520">NAD</keyword>
<gene>
    <name evidence="10" type="ORF">EI290_12280</name>
</gene>
<dbReference type="Pfam" id="PF02852">
    <property type="entry name" value="Pyr_redox_dim"/>
    <property type="match status" value="1"/>
</dbReference>
<comment type="similarity">
    <text evidence="1">Belongs to the class-I pyridine nucleotide-disulfide oxidoreductase family.</text>
</comment>
<dbReference type="PANTHER" id="PTHR43014">
    <property type="entry name" value="MERCURIC REDUCTASE"/>
    <property type="match status" value="1"/>
</dbReference>
<keyword evidence="11" id="KW-1185">Reference proteome</keyword>
<dbReference type="SUPFAM" id="SSF51905">
    <property type="entry name" value="FAD/NAD(P)-binding domain"/>
    <property type="match status" value="1"/>
</dbReference>
<dbReference type="InterPro" id="IPR036188">
    <property type="entry name" value="FAD/NAD-bd_sf"/>
</dbReference>
<dbReference type="AlphaFoldDB" id="A0A3R9PB01"/>
<dbReference type="PRINTS" id="PR00411">
    <property type="entry name" value="PNDRDTASEI"/>
</dbReference>
<dbReference type="Proteomes" id="UP000280066">
    <property type="component" value="Unassembled WGS sequence"/>
</dbReference>
<feature type="domain" description="FAD/NAD(P)-binding" evidence="9">
    <location>
        <begin position="12"/>
        <end position="333"/>
    </location>
</feature>
<evidence type="ECO:0000256" key="5">
    <source>
        <dbReference type="PIRSR" id="PIRSR000350-2"/>
    </source>
</evidence>
<proteinExistence type="inferred from homology"/>
<dbReference type="InterPro" id="IPR004099">
    <property type="entry name" value="Pyr_nucl-diS_OxRdtase_dimer"/>
</dbReference>
<feature type="disulfide bond" description="Redox-active" evidence="7">
    <location>
        <begin position="48"/>
        <end position="53"/>
    </location>
</feature>
<evidence type="ECO:0000256" key="1">
    <source>
        <dbReference type="ARBA" id="ARBA00007532"/>
    </source>
</evidence>
<dbReference type="Pfam" id="PF07992">
    <property type="entry name" value="Pyr_redox_2"/>
    <property type="match status" value="1"/>
</dbReference>
<keyword evidence="2" id="KW-0285">Flavoprotein</keyword>
<dbReference type="EMBL" id="RWIS01000007">
    <property type="protein sequence ID" value="RSK32499.1"/>
    <property type="molecule type" value="Genomic_DNA"/>
</dbReference>
<dbReference type="InterPro" id="IPR016156">
    <property type="entry name" value="FAD/NAD-linked_Rdtase_dimer_sf"/>
</dbReference>
<dbReference type="OrthoDB" id="9800167at2"/>
<evidence type="ECO:0000256" key="7">
    <source>
        <dbReference type="PIRSR" id="PIRSR000350-4"/>
    </source>
</evidence>
<evidence type="ECO:0000313" key="11">
    <source>
        <dbReference type="Proteomes" id="UP000280066"/>
    </source>
</evidence>
<evidence type="ECO:0000256" key="2">
    <source>
        <dbReference type="ARBA" id="ARBA00022630"/>
    </source>
</evidence>
<organism evidence="10 11">
    <name type="scientific">Hymenobacter metallilatus</name>
    <dbReference type="NCBI Taxonomy" id="2493666"/>
    <lineage>
        <taxon>Bacteria</taxon>
        <taxon>Pseudomonadati</taxon>
        <taxon>Bacteroidota</taxon>
        <taxon>Cytophagia</taxon>
        <taxon>Cytophagales</taxon>
        <taxon>Hymenobacteraceae</taxon>
        <taxon>Hymenobacter</taxon>
    </lineage>
</organism>
<dbReference type="PIRSF" id="PIRSF000350">
    <property type="entry name" value="Mercury_reductase_MerA"/>
    <property type="match status" value="1"/>
</dbReference>
<feature type="domain" description="Pyridine nucleotide-disulphide oxidoreductase dimerisation" evidence="8">
    <location>
        <begin position="356"/>
        <end position="461"/>
    </location>
</feature>
<feature type="binding site" evidence="6">
    <location>
        <position position="320"/>
    </location>
    <ligand>
        <name>FAD</name>
        <dbReference type="ChEBI" id="CHEBI:57692"/>
    </ligand>
</feature>
<feature type="binding site" evidence="6">
    <location>
        <begin position="188"/>
        <end position="195"/>
    </location>
    <ligand>
        <name>NAD(+)</name>
        <dbReference type="ChEBI" id="CHEBI:57540"/>
    </ligand>
</feature>
<feature type="active site" description="Proton acceptor" evidence="5">
    <location>
        <position position="452"/>
    </location>
</feature>
<dbReference type="Gene3D" id="3.30.390.30">
    <property type="match status" value="1"/>
</dbReference>
<comment type="caution">
    <text evidence="10">The sequence shown here is derived from an EMBL/GenBank/DDBJ whole genome shotgun (WGS) entry which is preliminary data.</text>
</comment>
<keyword evidence="3 6" id="KW-0274">FAD</keyword>
<feature type="binding site" evidence="6">
    <location>
        <position position="279"/>
    </location>
    <ligand>
        <name>NAD(+)</name>
        <dbReference type="ChEBI" id="CHEBI:57540"/>
    </ligand>
</feature>
<evidence type="ECO:0000313" key="10">
    <source>
        <dbReference type="EMBL" id="RSK32499.1"/>
    </source>
</evidence>
<dbReference type="GO" id="GO:0050660">
    <property type="term" value="F:flavin adenine dinucleotide binding"/>
    <property type="evidence" value="ECO:0007669"/>
    <property type="project" value="TreeGrafter"/>
</dbReference>
<dbReference type="PRINTS" id="PR00368">
    <property type="entry name" value="FADPNR"/>
</dbReference>
<protein>
    <submittedName>
        <fullName evidence="10">Mercuric reductase</fullName>
    </submittedName>
</protein>
<evidence type="ECO:0000256" key="4">
    <source>
        <dbReference type="ARBA" id="ARBA00023002"/>
    </source>
</evidence>
<keyword evidence="6" id="KW-0547">Nucleotide-binding</keyword>
<evidence type="ECO:0000259" key="9">
    <source>
        <dbReference type="Pfam" id="PF07992"/>
    </source>
</evidence>